<evidence type="ECO:0000313" key="5">
    <source>
        <dbReference type="EMBL" id="ORA77490.1"/>
    </source>
</evidence>
<protein>
    <submittedName>
        <fullName evidence="4">Protease inhibitor I42 family protein</fullName>
    </submittedName>
</protein>
<reference evidence="4 7" key="2">
    <citation type="submission" date="2020-01" db="EMBL/GenBank/DDBJ databases">
        <authorList>
            <person name="Sanchez-Estrada R."/>
            <person name="Gonzalez-Y-Merchand J.A."/>
            <person name="Rivera-Gutierrez S."/>
        </authorList>
    </citation>
    <scope>NUCLEOTIDE SEQUENCE [LARGE SCALE GENOMIC DNA]</scope>
    <source>
        <strain evidence="4 7">CST 7247</strain>
    </source>
</reference>
<sequence>MAIVLTERDGGRRIQLRVGDTIEIRLPENAPAGYRWGVDSLEEGLFELTEERGDYPTATVGSVGEAYFRVTVRAPGQGTLRFTYGRSWEGAAGVLRRFAVEVQAIAG</sequence>
<dbReference type="InterPro" id="IPR018990">
    <property type="entry name" value="Prot_inh_I42_chagasin"/>
</dbReference>
<keyword evidence="1" id="KW-0646">Protease inhibitor</keyword>
<name>A0A1X0E0B9_9MYCO</name>
<dbReference type="Proteomes" id="UP000466523">
    <property type="component" value="Unassembled WGS sequence"/>
</dbReference>
<dbReference type="AlphaFoldDB" id="A0A1X0E0B9"/>
<dbReference type="RefSeq" id="WP_065286956.1">
    <property type="nucleotide sequence ID" value="NZ_JAACYR010000073.1"/>
</dbReference>
<dbReference type="PANTHER" id="PTHR36530:SF1">
    <property type="entry name" value="AMOEBIASIN-1"/>
    <property type="match status" value="1"/>
</dbReference>
<gene>
    <name evidence="5" type="ORF">BST28_17770</name>
    <name evidence="4" type="ORF">GWR20_18160</name>
</gene>
<comment type="caution">
    <text evidence="5">The sequence shown here is derived from an EMBL/GenBank/DDBJ whole genome shotgun (WGS) entry which is preliminary data.</text>
</comment>
<evidence type="ECO:0000313" key="7">
    <source>
        <dbReference type="Proteomes" id="UP000466523"/>
    </source>
</evidence>
<dbReference type="GO" id="GO:0004869">
    <property type="term" value="F:cysteine-type endopeptidase inhibitor activity"/>
    <property type="evidence" value="ECO:0007669"/>
    <property type="project" value="UniProtKB-KW"/>
</dbReference>
<evidence type="ECO:0000256" key="2">
    <source>
        <dbReference type="ARBA" id="ARBA00022704"/>
    </source>
</evidence>
<keyword evidence="2" id="KW-0789">Thiol protease inhibitor</keyword>
<dbReference type="PANTHER" id="PTHR36530">
    <property type="entry name" value="INHIBITOR OF CYSTEINE PEPTIDASE"/>
    <property type="match status" value="1"/>
</dbReference>
<dbReference type="Gene3D" id="2.60.40.2020">
    <property type="match status" value="1"/>
</dbReference>
<reference evidence="5 6" key="1">
    <citation type="submission" date="2017-02" db="EMBL/GenBank/DDBJ databases">
        <title>The new phylogeny of genus Mycobacterium.</title>
        <authorList>
            <person name="Tortoli E."/>
            <person name="Trovato A."/>
            <person name="Cirillo D.M."/>
        </authorList>
    </citation>
    <scope>NUCLEOTIDE SEQUENCE [LARGE SCALE GENOMIC DNA]</scope>
    <source>
        <strain evidence="5 6">DSM 45093</strain>
    </source>
</reference>
<dbReference type="InterPro" id="IPR036331">
    <property type="entry name" value="Chagasin-like_sf"/>
</dbReference>
<evidence type="ECO:0000256" key="1">
    <source>
        <dbReference type="ARBA" id="ARBA00022690"/>
    </source>
</evidence>
<evidence type="ECO:0000313" key="6">
    <source>
        <dbReference type="Proteomes" id="UP000192713"/>
    </source>
</evidence>
<accession>A0A1X0E0B9</accession>
<dbReference type="EMBL" id="MVHU01000031">
    <property type="protein sequence ID" value="ORA77490.1"/>
    <property type="molecule type" value="Genomic_DNA"/>
</dbReference>
<dbReference type="EMBL" id="JAACYR010000073">
    <property type="protein sequence ID" value="NDJ91049.1"/>
    <property type="molecule type" value="Genomic_DNA"/>
</dbReference>
<proteinExistence type="predicted"/>
<evidence type="ECO:0000313" key="4">
    <source>
        <dbReference type="EMBL" id="NDJ91049.1"/>
    </source>
</evidence>
<organism evidence="5 6">
    <name type="scientific">Mycolicibacter kumamotonensis</name>
    <dbReference type="NCBI Taxonomy" id="354243"/>
    <lineage>
        <taxon>Bacteria</taxon>
        <taxon>Bacillati</taxon>
        <taxon>Actinomycetota</taxon>
        <taxon>Actinomycetes</taxon>
        <taxon>Mycobacteriales</taxon>
        <taxon>Mycobacteriaceae</taxon>
        <taxon>Mycolicibacter</taxon>
    </lineage>
</organism>
<dbReference type="OrthoDB" id="4550788at2"/>
<dbReference type="SUPFAM" id="SSF141066">
    <property type="entry name" value="ICP-like"/>
    <property type="match status" value="1"/>
</dbReference>
<feature type="domain" description="Proteinase inhibitor I42 chagasin" evidence="3">
    <location>
        <begin position="16"/>
        <end position="102"/>
    </location>
</feature>
<dbReference type="Pfam" id="PF09394">
    <property type="entry name" value="Inhibitor_I42"/>
    <property type="match status" value="1"/>
</dbReference>
<evidence type="ECO:0000259" key="3">
    <source>
        <dbReference type="Pfam" id="PF09394"/>
    </source>
</evidence>
<dbReference type="InterPro" id="IPR052781">
    <property type="entry name" value="Cys_protease_inhibitor_I42"/>
</dbReference>
<dbReference type="Proteomes" id="UP000192713">
    <property type="component" value="Unassembled WGS sequence"/>
</dbReference>